<evidence type="ECO:0000313" key="3">
    <source>
        <dbReference type="Proteomes" id="UP001227964"/>
    </source>
</evidence>
<proteinExistence type="predicted"/>
<accession>A0ABT7II20</accession>
<evidence type="ECO:0000313" key="2">
    <source>
        <dbReference type="EMBL" id="MDL0433824.1"/>
    </source>
</evidence>
<feature type="coiled-coil region" evidence="1">
    <location>
        <begin position="6"/>
        <end position="33"/>
    </location>
</feature>
<organism evidence="2 3">
    <name type="scientific">Marinobacter azerbaijanicus</name>
    <dbReference type="NCBI Taxonomy" id="3050455"/>
    <lineage>
        <taxon>Bacteria</taxon>
        <taxon>Pseudomonadati</taxon>
        <taxon>Pseudomonadota</taxon>
        <taxon>Gammaproteobacteria</taxon>
        <taxon>Pseudomonadales</taxon>
        <taxon>Marinobacteraceae</taxon>
        <taxon>Marinobacter</taxon>
    </lineage>
</organism>
<dbReference type="RefSeq" id="WP_285393863.1">
    <property type="nucleotide sequence ID" value="NZ_JASSVS010000019.1"/>
</dbReference>
<comment type="caution">
    <text evidence="2">The sequence shown here is derived from an EMBL/GenBank/DDBJ whole genome shotgun (WGS) entry which is preliminary data.</text>
</comment>
<protein>
    <submittedName>
        <fullName evidence="2">Uncharacterized protein</fullName>
    </submittedName>
</protein>
<gene>
    <name evidence="2" type="ORF">QPM17_22030</name>
</gene>
<name>A0ABT7II20_9GAMM</name>
<reference evidence="2 3" key="1">
    <citation type="submission" date="2023-06" db="EMBL/GenBank/DDBJ databases">
        <title>Marinobacter azerbaijanicus a moderately halophilic, isolated from Urmia Lake in Azerbaijan region of Iran.</title>
        <authorList>
            <person name="Sanchez-Porro C."/>
            <person name="Aghdam E.M."/>
            <person name="Saheb S.M."/>
            <person name="Tarhriz V."/>
            <person name="Kazemi E."/>
            <person name="Ammozegar M.A."/>
            <person name="Ventosa A."/>
            <person name="Hejazi M.S."/>
        </authorList>
    </citation>
    <scope>NUCLEOTIDE SEQUENCE [LARGE SCALE GENOMIC DNA]</scope>
    <source>
        <strain evidence="2 3">TBZ242</strain>
    </source>
</reference>
<dbReference type="EMBL" id="JASSVS010000019">
    <property type="protein sequence ID" value="MDL0433824.1"/>
    <property type="molecule type" value="Genomic_DNA"/>
</dbReference>
<keyword evidence="1" id="KW-0175">Coiled coil</keyword>
<dbReference type="Proteomes" id="UP001227964">
    <property type="component" value="Unassembled WGS sequence"/>
</dbReference>
<evidence type="ECO:0000256" key="1">
    <source>
        <dbReference type="SAM" id="Coils"/>
    </source>
</evidence>
<sequence>MIKQRNKKKKSEVERLLSQLSSLKKNLPNCKSEESRLRSMLKIYEVERKLKLAKGNVKSGLAGRGVSIVQGGSPGLGKR</sequence>
<keyword evidence="3" id="KW-1185">Reference proteome</keyword>